<dbReference type="Pfam" id="PF01420">
    <property type="entry name" value="Methylase_S"/>
    <property type="match status" value="2"/>
</dbReference>
<dbReference type="HOGENOM" id="CLU_021095_2_1_4"/>
<evidence type="ECO:0000256" key="2">
    <source>
        <dbReference type="ARBA" id="ARBA00022747"/>
    </source>
</evidence>
<dbReference type="AlphaFoldDB" id="A0A060NMW9"/>
<dbReference type="GO" id="GO:0003677">
    <property type="term" value="F:DNA binding"/>
    <property type="evidence" value="ECO:0007669"/>
    <property type="project" value="UniProtKB-KW"/>
</dbReference>
<protein>
    <submittedName>
        <fullName evidence="5">Restriction endonuclease S subunits</fullName>
    </submittedName>
</protein>
<evidence type="ECO:0000313" key="6">
    <source>
        <dbReference type="Proteomes" id="UP000066014"/>
    </source>
</evidence>
<evidence type="ECO:0000256" key="3">
    <source>
        <dbReference type="ARBA" id="ARBA00023125"/>
    </source>
</evidence>
<dbReference type="OrthoDB" id="9798929at2"/>
<keyword evidence="5" id="KW-0540">Nuclease</keyword>
<dbReference type="EMBL" id="AP014569">
    <property type="protein sequence ID" value="BAO83142.1"/>
    <property type="molecule type" value="Genomic_DNA"/>
</dbReference>
<comment type="similarity">
    <text evidence="1">Belongs to the type-I restriction system S methylase family.</text>
</comment>
<evidence type="ECO:0000256" key="1">
    <source>
        <dbReference type="ARBA" id="ARBA00010923"/>
    </source>
</evidence>
<keyword evidence="6" id="KW-1185">Reference proteome</keyword>
<dbReference type="GO" id="GO:0004519">
    <property type="term" value="F:endonuclease activity"/>
    <property type="evidence" value="ECO:0007669"/>
    <property type="project" value="UniProtKB-KW"/>
</dbReference>
<dbReference type="Proteomes" id="UP000066014">
    <property type="component" value="Chromosome"/>
</dbReference>
<dbReference type="STRING" id="1458426.SMCB_0914"/>
<sequence>MPSELQVLPLEECLEALIDYRGKTPRKTDSGIPLITAKVVKGGRIETPTEFIAPEDFDSWMTRGLPRIGDVVMTTEAPLGEVGQILSLPVALAQRIVTLRGKPHLLDNDYLLYMLQAEAFQEQLKGRSSGTTVVGIKQSELRKVRLHLPPVQLQREVASILKALDRRIDLLRQTNSTLDSIAQVLFKSWFINFDPVLAKADGREPDGMDAATAALFPAQFEDSELGPVPKGWTAQPIGDLVEAVGGSTPDTKNDALWEPAAHHWTSPKDLSGATAPVLLDTERKVSDAGLAKISSGLLPVGTLLMSSRAPIGYLSLSQIPVAINQGYIAMPPGGRLPPAYLYFWCQLNMDAIKGRANGSTFMEISKKAFRPIPALSPSPEVVDRFHDFATAVFNRLTANERQARALAELRDTLLPRLISGKLQLQELQVQGDEVLA</sequence>
<evidence type="ECO:0000259" key="4">
    <source>
        <dbReference type="Pfam" id="PF01420"/>
    </source>
</evidence>
<keyword evidence="5" id="KW-0378">Hydrolase</keyword>
<dbReference type="InterPro" id="IPR044946">
    <property type="entry name" value="Restrct_endonuc_typeI_TRD_sf"/>
</dbReference>
<keyword evidence="2" id="KW-0680">Restriction system</keyword>
<name>A0A060NMW9_9BURK</name>
<feature type="domain" description="Type I restriction modification DNA specificity" evidence="4">
    <location>
        <begin position="229"/>
        <end position="372"/>
    </location>
</feature>
<dbReference type="Gene3D" id="1.10.287.1120">
    <property type="entry name" value="Bipartite methylase S protein"/>
    <property type="match status" value="1"/>
</dbReference>
<dbReference type="KEGG" id="cbab:SMCB_0914"/>
<dbReference type="PANTHER" id="PTHR30408">
    <property type="entry name" value="TYPE-1 RESTRICTION ENZYME ECOKI SPECIFICITY PROTEIN"/>
    <property type="match status" value="1"/>
</dbReference>
<accession>A0A060NMW9</accession>
<keyword evidence="3" id="KW-0238">DNA-binding</keyword>
<organism evidence="5 6">
    <name type="scientific">Serpentinimonas maccroryi</name>
    <dbReference type="NCBI Taxonomy" id="1458426"/>
    <lineage>
        <taxon>Bacteria</taxon>
        <taxon>Pseudomonadati</taxon>
        <taxon>Pseudomonadota</taxon>
        <taxon>Betaproteobacteria</taxon>
        <taxon>Burkholderiales</taxon>
        <taxon>Comamonadaceae</taxon>
        <taxon>Serpentinimonas</taxon>
    </lineage>
</organism>
<gene>
    <name evidence="5" type="ORF">SMCB_0914</name>
</gene>
<dbReference type="GO" id="GO:0009307">
    <property type="term" value="P:DNA restriction-modification system"/>
    <property type="evidence" value="ECO:0007669"/>
    <property type="project" value="UniProtKB-KW"/>
</dbReference>
<dbReference type="CDD" id="cd17246">
    <property type="entry name" value="RMtype1_S_SonII-TRD2-CR2_like"/>
    <property type="match status" value="1"/>
</dbReference>
<dbReference type="PANTHER" id="PTHR30408:SF13">
    <property type="entry name" value="TYPE I RESTRICTION ENZYME HINDI SPECIFICITY SUBUNIT"/>
    <property type="match status" value="1"/>
</dbReference>
<proteinExistence type="inferred from homology"/>
<dbReference type="REBASE" id="87192">
    <property type="entry name" value="S.SmcB1ORF915P"/>
</dbReference>
<dbReference type="Gene3D" id="3.90.220.20">
    <property type="entry name" value="DNA methylase specificity domains"/>
    <property type="match status" value="2"/>
</dbReference>
<evidence type="ECO:0000313" key="5">
    <source>
        <dbReference type="EMBL" id="BAO83142.1"/>
    </source>
</evidence>
<keyword evidence="5" id="KW-0255">Endonuclease</keyword>
<dbReference type="InterPro" id="IPR000055">
    <property type="entry name" value="Restrct_endonuc_typeI_TRD"/>
</dbReference>
<dbReference type="SUPFAM" id="SSF116734">
    <property type="entry name" value="DNA methylase specificity domain"/>
    <property type="match status" value="2"/>
</dbReference>
<reference evidence="5 6" key="1">
    <citation type="journal article" date="2014" name="Nat. Commun.">
        <title>Physiological and genomic features of highly alkaliphilic hydrogen-utilizing Betaproteobacteria from a continental serpentinizing site.</title>
        <authorList>
            <person name="Suzuki S."/>
            <person name="Kuenen J.G."/>
            <person name="Schipper K."/>
            <person name="van der Velde S."/>
            <person name="Ishii S."/>
            <person name="Wu A."/>
            <person name="Sorokin D.Y."/>
            <person name="Tenney A."/>
            <person name="Meng X.Y."/>
            <person name="Morrill P.L."/>
            <person name="Kamagata Y."/>
            <person name="Muyzer G."/>
            <person name="Nealson K.H."/>
        </authorList>
    </citation>
    <scope>NUCLEOTIDE SEQUENCE [LARGE SCALE GENOMIC DNA]</scope>
    <source>
        <strain evidence="5 6">B1</strain>
    </source>
</reference>
<dbReference type="RefSeq" id="WP_045535385.1">
    <property type="nucleotide sequence ID" value="NZ_AP014569.1"/>
</dbReference>
<feature type="domain" description="Type I restriction modification DNA specificity" evidence="4">
    <location>
        <begin position="21"/>
        <end position="178"/>
    </location>
</feature>
<dbReference type="InterPro" id="IPR052021">
    <property type="entry name" value="Type-I_RS_S_subunit"/>
</dbReference>